<proteinExistence type="predicted"/>
<evidence type="ECO:0000313" key="3">
    <source>
        <dbReference type="Proteomes" id="UP001157034"/>
    </source>
</evidence>
<gene>
    <name evidence="2" type="ORF">GCM10025881_07610</name>
</gene>
<accession>A0ABQ6K1X8</accession>
<sequence length="125" mass="13613">MLGEEVEQIPLRHERDLAVRAPQTREVDRVQAGAVEHDVESRDAVVPDRLEPVADAELVDDVERRGVHGVAAEVAQEVGVLLEHHHVDAGARQPDPEHHAAGAAARDHAPRTKPALLHGSHTTCR</sequence>
<organism evidence="2 3">
    <name type="scientific">Pseudolysinimonas kribbensis</name>
    <dbReference type="NCBI Taxonomy" id="433641"/>
    <lineage>
        <taxon>Bacteria</taxon>
        <taxon>Bacillati</taxon>
        <taxon>Actinomycetota</taxon>
        <taxon>Actinomycetes</taxon>
        <taxon>Micrococcales</taxon>
        <taxon>Microbacteriaceae</taxon>
        <taxon>Pseudolysinimonas</taxon>
    </lineage>
</organism>
<feature type="compositionally biased region" description="Basic and acidic residues" evidence="1">
    <location>
        <begin position="88"/>
        <end position="110"/>
    </location>
</feature>
<evidence type="ECO:0000256" key="1">
    <source>
        <dbReference type="SAM" id="MobiDB-lite"/>
    </source>
</evidence>
<comment type="caution">
    <text evidence="2">The sequence shown here is derived from an EMBL/GenBank/DDBJ whole genome shotgun (WGS) entry which is preliminary data.</text>
</comment>
<keyword evidence="3" id="KW-1185">Reference proteome</keyword>
<reference evidence="3" key="1">
    <citation type="journal article" date="2019" name="Int. J. Syst. Evol. Microbiol.">
        <title>The Global Catalogue of Microorganisms (GCM) 10K type strain sequencing project: providing services to taxonomists for standard genome sequencing and annotation.</title>
        <authorList>
            <consortium name="The Broad Institute Genomics Platform"/>
            <consortium name="The Broad Institute Genome Sequencing Center for Infectious Disease"/>
            <person name="Wu L."/>
            <person name="Ma J."/>
        </authorList>
    </citation>
    <scope>NUCLEOTIDE SEQUENCE [LARGE SCALE GENOMIC DNA]</scope>
    <source>
        <strain evidence="3">NBRC 108894</strain>
    </source>
</reference>
<evidence type="ECO:0008006" key="4">
    <source>
        <dbReference type="Google" id="ProtNLM"/>
    </source>
</evidence>
<dbReference type="Proteomes" id="UP001157034">
    <property type="component" value="Unassembled WGS sequence"/>
</dbReference>
<evidence type="ECO:0000313" key="2">
    <source>
        <dbReference type="EMBL" id="GMA93937.1"/>
    </source>
</evidence>
<dbReference type="EMBL" id="BSVB01000001">
    <property type="protein sequence ID" value="GMA93937.1"/>
    <property type="molecule type" value="Genomic_DNA"/>
</dbReference>
<name>A0ABQ6K1X8_9MICO</name>
<protein>
    <recommendedName>
        <fullName evidence="4">DUF2382 domain-containing protein</fullName>
    </recommendedName>
</protein>
<feature type="region of interest" description="Disordered" evidence="1">
    <location>
        <begin position="88"/>
        <end position="125"/>
    </location>
</feature>